<keyword evidence="2" id="KW-1185">Reference proteome</keyword>
<reference evidence="1" key="1">
    <citation type="submission" date="2019-04" db="EMBL/GenBank/DDBJ databases">
        <title>Microbes associate with the intestines of laboratory mice.</title>
        <authorList>
            <person name="Navarre W."/>
            <person name="Wong E."/>
            <person name="Huang K."/>
            <person name="Tropini C."/>
            <person name="Ng K."/>
            <person name="Yu B."/>
        </authorList>
    </citation>
    <scope>NUCLEOTIDE SEQUENCE</scope>
    <source>
        <strain evidence="1">NM72_1-8</strain>
    </source>
</reference>
<organism evidence="1 2">
    <name type="scientific">Hominisplanchenecus murintestinalis</name>
    <dbReference type="NCBI Taxonomy" id="2941517"/>
    <lineage>
        <taxon>Bacteria</taxon>
        <taxon>Bacillati</taxon>
        <taxon>Bacillota</taxon>
        <taxon>Clostridia</taxon>
        <taxon>Lachnospirales</taxon>
        <taxon>Lachnospiraceae</taxon>
        <taxon>Hominisplanchenecus</taxon>
    </lineage>
</organism>
<name>A0AC61QVQ9_9FIRM</name>
<dbReference type="EMBL" id="SRZB01000052">
    <property type="protein sequence ID" value="TGX96669.1"/>
    <property type="molecule type" value="Genomic_DNA"/>
</dbReference>
<proteinExistence type="predicted"/>
<evidence type="ECO:0000313" key="1">
    <source>
        <dbReference type="EMBL" id="TGX96669.1"/>
    </source>
</evidence>
<gene>
    <name evidence="1" type="ORF">E5357_15405</name>
</gene>
<evidence type="ECO:0000313" key="2">
    <source>
        <dbReference type="Proteomes" id="UP000307720"/>
    </source>
</evidence>
<protein>
    <submittedName>
        <fullName evidence="1">Uncharacterized protein</fullName>
    </submittedName>
</protein>
<accession>A0AC61QVQ9</accession>
<comment type="caution">
    <text evidence="1">The sequence shown here is derived from an EMBL/GenBank/DDBJ whole genome shotgun (WGS) entry which is preliminary data.</text>
</comment>
<sequence>MKRIWRKAKEIWWDFGEVDNNDNGKKRLSSSDKRWLLYWNFLICIGVAGFFLIITGINNIRITHQNGRDVEKAMSMIATYMASATKDEYDEIAQSIRNDLVFSEYGEDIENFIQYIPNTAETCYTCMDNYPAQALLVCANTGQFYSLDLYEKGDSPDSNRGGTIMNFGYDEVSQTHIHISKSPGQQTGYAGIDRGCGIVSVHRMKTLFCDDCIWEILETVEHQLIEEFFIYDTEERKFYPIDNGTSIQIGDYSLEIEYKNSDYKIDINYASK</sequence>
<dbReference type="Proteomes" id="UP000307720">
    <property type="component" value="Unassembled WGS sequence"/>
</dbReference>